<name>U1GHP9_ENDPU</name>
<feature type="compositionally biased region" description="Basic and acidic residues" evidence="1">
    <location>
        <begin position="1"/>
        <end position="11"/>
    </location>
</feature>
<dbReference type="HOGENOM" id="CLU_1652137_0_0_1"/>
<dbReference type="AlphaFoldDB" id="U1GHP9"/>
<gene>
    <name evidence="2" type="ORF">EPUS_05776</name>
</gene>
<dbReference type="Proteomes" id="UP000019373">
    <property type="component" value="Unassembled WGS sequence"/>
</dbReference>
<evidence type="ECO:0000313" key="2">
    <source>
        <dbReference type="EMBL" id="ERF77207.1"/>
    </source>
</evidence>
<dbReference type="OrthoDB" id="1668230at2759"/>
<protein>
    <submittedName>
        <fullName evidence="2">Uncharacterized protein</fullName>
    </submittedName>
</protein>
<dbReference type="EMBL" id="KE720645">
    <property type="protein sequence ID" value="ERF77207.1"/>
    <property type="molecule type" value="Genomic_DNA"/>
</dbReference>
<organism evidence="2 3">
    <name type="scientific">Endocarpon pusillum (strain Z07020 / HMAS-L-300199)</name>
    <name type="common">Lichen-forming fungus</name>
    <dbReference type="NCBI Taxonomy" id="1263415"/>
    <lineage>
        <taxon>Eukaryota</taxon>
        <taxon>Fungi</taxon>
        <taxon>Dikarya</taxon>
        <taxon>Ascomycota</taxon>
        <taxon>Pezizomycotina</taxon>
        <taxon>Eurotiomycetes</taxon>
        <taxon>Chaetothyriomycetidae</taxon>
        <taxon>Verrucariales</taxon>
        <taxon>Verrucariaceae</taxon>
        <taxon>Endocarpon</taxon>
    </lineage>
</organism>
<accession>U1GHP9</accession>
<dbReference type="RefSeq" id="XP_007785417.1">
    <property type="nucleotide sequence ID" value="XM_007787227.1"/>
</dbReference>
<proteinExistence type="predicted"/>
<evidence type="ECO:0000256" key="1">
    <source>
        <dbReference type="SAM" id="MobiDB-lite"/>
    </source>
</evidence>
<dbReference type="GeneID" id="19240723"/>
<keyword evidence="3" id="KW-1185">Reference proteome</keyword>
<evidence type="ECO:0000313" key="3">
    <source>
        <dbReference type="Proteomes" id="UP000019373"/>
    </source>
</evidence>
<sequence length="160" mass="17562">MDHAEQDKESISPRVCILNPNSNMEMGIEPADSDSEIYSADSQPLEEESDALGRNEQMEDLSAHAITSSNFTDNLALSLLDRASFMDHITGSRTSVGALTYGCIDYATDIQRSSKFFLLHDALERRLTPTPSVAMCPHSPSSEKTFRSGFARTLTNLLAS</sequence>
<feature type="region of interest" description="Disordered" evidence="1">
    <location>
        <begin position="1"/>
        <end position="49"/>
    </location>
</feature>
<reference evidence="3" key="1">
    <citation type="journal article" date="2014" name="BMC Genomics">
        <title>Genome characteristics reveal the impact of lichenization on lichen-forming fungus Endocarpon pusillum Hedwig (Verrucariales, Ascomycota).</title>
        <authorList>
            <person name="Wang Y.-Y."/>
            <person name="Liu B."/>
            <person name="Zhang X.-Y."/>
            <person name="Zhou Q.-M."/>
            <person name="Zhang T."/>
            <person name="Li H."/>
            <person name="Yu Y.-F."/>
            <person name="Zhang X.-L."/>
            <person name="Hao X.-Y."/>
            <person name="Wang M."/>
            <person name="Wang L."/>
            <person name="Wei J.-C."/>
        </authorList>
    </citation>
    <scope>NUCLEOTIDE SEQUENCE [LARGE SCALE GENOMIC DNA]</scope>
    <source>
        <strain evidence="3">Z07020 / HMAS-L-300199</strain>
    </source>
</reference>